<reference evidence="1 2" key="1">
    <citation type="journal article" date="2013" name="PLoS Genet.">
        <title>Distinctive expansion of potential virulence genes in the genome of the oomycete fish pathogen Saprolegnia parasitica.</title>
        <authorList>
            <person name="Jiang R.H."/>
            <person name="de Bruijn I."/>
            <person name="Haas B.J."/>
            <person name="Belmonte R."/>
            <person name="Lobach L."/>
            <person name="Christie J."/>
            <person name="van den Ackerveken G."/>
            <person name="Bottin A."/>
            <person name="Bulone V."/>
            <person name="Diaz-Moreno S.M."/>
            <person name="Dumas B."/>
            <person name="Fan L."/>
            <person name="Gaulin E."/>
            <person name="Govers F."/>
            <person name="Grenville-Briggs L.J."/>
            <person name="Horner N.R."/>
            <person name="Levin J.Z."/>
            <person name="Mammella M."/>
            <person name="Meijer H.J."/>
            <person name="Morris P."/>
            <person name="Nusbaum C."/>
            <person name="Oome S."/>
            <person name="Phillips A.J."/>
            <person name="van Rooyen D."/>
            <person name="Rzeszutek E."/>
            <person name="Saraiva M."/>
            <person name="Secombes C.J."/>
            <person name="Seidl M.F."/>
            <person name="Snel B."/>
            <person name="Stassen J.H."/>
            <person name="Sykes S."/>
            <person name="Tripathy S."/>
            <person name="van den Berg H."/>
            <person name="Vega-Arreguin J.C."/>
            <person name="Wawra S."/>
            <person name="Young S.K."/>
            <person name="Zeng Q."/>
            <person name="Dieguez-Uribeondo J."/>
            <person name="Russ C."/>
            <person name="Tyler B.M."/>
            <person name="van West P."/>
        </authorList>
    </citation>
    <scope>NUCLEOTIDE SEQUENCE [LARGE SCALE GENOMIC DNA]</scope>
    <source>
        <strain evidence="1 2">CBS 223.65</strain>
    </source>
</reference>
<organism evidence="1 2">
    <name type="scientific">Saprolegnia parasitica (strain CBS 223.65)</name>
    <dbReference type="NCBI Taxonomy" id="695850"/>
    <lineage>
        <taxon>Eukaryota</taxon>
        <taxon>Sar</taxon>
        <taxon>Stramenopiles</taxon>
        <taxon>Oomycota</taxon>
        <taxon>Saprolegniomycetes</taxon>
        <taxon>Saprolegniales</taxon>
        <taxon>Saprolegniaceae</taxon>
        <taxon>Saprolegnia</taxon>
    </lineage>
</organism>
<dbReference type="EMBL" id="KK583634">
    <property type="protein sequence ID" value="KDO17534.1"/>
    <property type="molecule type" value="Genomic_DNA"/>
</dbReference>
<dbReference type="GeneID" id="24138504"/>
<name>A0A067BGK5_SAPPC</name>
<dbReference type="Proteomes" id="UP000030745">
    <property type="component" value="Unassembled WGS sequence"/>
</dbReference>
<protein>
    <submittedName>
        <fullName evidence="1">Uncharacterized protein</fullName>
    </submittedName>
</protein>
<dbReference type="VEuPathDB" id="FungiDB:SPRG_16921"/>
<keyword evidence="2" id="KW-1185">Reference proteome</keyword>
<sequence>MLTRAPTHDVLTLAHGSRRGDCCQRNDKFAPQRACRSTKCLLELPTSPSVGTSSGCAPLVHGANASLAPTSFVKPWAVWVPEANEVLTLPRLVVASVCDLAKNMCALIVPGLDDFREAVESTPLTLTPWSTRHTAEGVHCSSLQCAVSAMVARESALGTVSVGELLLSETTRPTLSLLRLQTTRAVLCYHGYRQLKSMDRWQ</sequence>
<dbReference type="AlphaFoldDB" id="A0A067BGK5"/>
<proteinExistence type="predicted"/>
<evidence type="ECO:0000313" key="2">
    <source>
        <dbReference type="Proteomes" id="UP000030745"/>
    </source>
</evidence>
<dbReference type="RefSeq" id="XP_012211759.1">
    <property type="nucleotide sequence ID" value="XM_012356369.1"/>
</dbReference>
<evidence type="ECO:0000313" key="1">
    <source>
        <dbReference type="EMBL" id="KDO17534.1"/>
    </source>
</evidence>
<dbReference type="KEGG" id="spar:SPRG_16921"/>
<gene>
    <name evidence="1" type="ORF">SPRG_16921</name>
</gene>
<accession>A0A067BGK5</accession>